<dbReference type="Gene3D" id="3.40.710.10">
    <property type="entry name" value="DD-peptidase/beta-lactamase superfamily"/>
    <property type="match status" value="1"/>
</dbReference>
<name>A0AAD2DB49_EUPCR</name>
<dbReference type="InterPro" id="IPR015868">
    <property type="entry name" value="Glutaminase"/>
</dbReference>
<sequence length="617" mass="69560">MSKKNGKANKSLSSISKEELKDSSFSIEENDAVTPLNGSMTKKNGGSKVSLERKLTPKMEQKLRSQTKFNRRQSIEERAHGDIKYKSEKKKSKVLNALAETTSIKMEKRFMYEFEQLCEIDCQDENVTNKDRFKYLFTSKGFKLDDPRIKDIIDVVDELEEDQDIDFDIFKELIRPISTFFRDILQNNLSLKDIESFSTSTREIFEKHNLEAPKGSMAKYLSETSNANQDDFAASICTVDGQRIELGSSDSLVSLQQISSVVSYLIALEQHGQESLSKYIGTEPSGKSFDNLELKEGIPHNPLISSGNLLCCSLINQKETIDRKYEKYAKVVEKMIGAKVSFNNSVYLNQKERAHRNFCLLYMLEEAGTLPEGADVKEIMNFFTQTTSIEMKVSDYSVMAATLANGGICPLTDENVFSDSEAIKGTLSQMLCCGMNTFSGKWAFDVGLPAKSSTTGMTILVIPNKMGIAVWSPRLNKDSNSVRGQKFLCELIDTFGFNDIDHVYGAGLMKKMLVNLSFKGTHNNDSINLLYYAKQNKLREMRKAVAQGCNVMYGDYDSRTALHIACNYGHFEIVKYLVSHGARINIKDRFDNSPLDEARAAEYGEIVEYLEECLSRS</sequence>
<dbReference type="PANTHER" id="PTHR12544:SF29">
    <property type="entry name" value="GLUTAMINASE"/>
    <property type="match status" value="1"/>
</dbReference>
<dbReference type="PROSITE" id="PS50297">
    <property type="entry name" value="ANK_REP_REGION"/>
    <property type="match status" value="1"/>
</dbReference>
<evidence type="ECO:0000256" key="2">
    <source>
        <dbReference type="ARBA" id="ARBA00011881"/>
    </source>
</evidence>
<keyword evidence="6" id="KW-0040">ANK repeat</keyword>
<evidence type="ECO:0000256" key="4">
    <source>
        <dbReference type="ARBA" id="ARBA00022801"/>
    </source>
</evidence>
<protein>
    <recommendedName>
        <fullName evidence="3">glutaminase</fullName>
        <ecNumber evidence="3">3.5.1.2</ecNumber>
    </recommendedName>
</protein>
<accession>A0AAD2DB49</accession>
<dbReference type="PANTHER" id="PTHR12544">
    <property type="entry name" value="GLUTAMINASE"/>
    <property type="match status" value="1"/>
</dbReference>
<comment type="similarity">
    <text evidence="1">Belongs to the glutaminase family.</text>
</comment>
<evidence type="ECO:0000313" key="9">
    <source>
        <dbReference type="Proteomes" id="UP001295684"/>
    </source>
</evidence>
<proteinExistence type="inferred from homology"/>
<organism evidence="8 9">
    <name type="scientific">Euplotes crassus</name>
    <dbReference type="NCBI Taxonomy" id="5936"/>
    <lineage>
        <taxon>Eukaryota</taxon>
        <taxon>Sar</taxon>
        <taxon>Alveolata</taxon>
        <taxon>Ciliophora</taxon>
        <taxon>Intramacronucleata</taxon>
        <taxon>Spirotrichea</taxon>
        <taxon>Hypotrichia</taxon>
        <taxon>Euplotida</taxon>
        <taxon>Euplotidae</taxon>
        <taxon>Moneuplotes</taxon>
    </lineage>
</organism>
<dbReference type="AlphaFoldDB" id="A0AAD2DB49"/>
<dbReference type="Proteomes" id="UP001295684">
    <property type="component" value="Unassembled WGS sequence"/>
</dbReference>
<comment type="caution">
    <text evidence="8">The sequence shown here is derived from an EMBL/GenBank/DDBJ whole genome shotgun (WGS) entry which is preliminary data.</text>
</comment>
<dbReference type="EC" id="3.5.1.2" evidence="3"/>
<dbReference type="GO" id="GO:0004359">
    <property type="term" value="F:glutaminase activity"/>
    <property type="evidence" value="ECO:0007669"/>
    <property type="project" value="UniProtKB-EC"/>
</dbReference>
<dbReference type="Gene3D" id="1.25.40.20">
    <property type="entry name" value="Ankyrin repeat-containing domain"/>
    <property type="match status" value="1"/>
</dbReference>
<feature type="region of interest" description="Disordered" evidence="7">
    <location>
        <begin position="1"/>
        <end position="77"/>
    </location>
</feature>
<evidence type="ECO:0000256" key="7">
    <source>
        <dbReference type="SAM" id="MobiDB-lite"/>
    </source>
</evidence>
<keyword evidence="4" id="KW-0378">Hydrolase</keyword>
<reference evidence="8" key="1">
    <citation type="submission" date="2023-07" db="EMBL/GenBank/DDBJ databases">
        <authorList>
            <consortium name="AG Swart"/>
            <person name="Singh M."/>
            <person name="Singh A."/>
            <person name="Seah K."/>
            <person name="Emmerich C."/>
        </authorList>
    </citation>
    <scope>NUCLEOTIDE SEQUENCE</scope>
    <source>
        <strain evidence="8">DP1</strain>
    </source>
</reference>
<dbReference type="EMBL" id="CAMPGE010028686">
    <property type="protein sequence ID" value="CAI2386195.1"/>
    <property type="molecule type" value="Genomic_DNA"/>
</dbReference>
<feature type="repeat" description="ANK" evidence="6">
    <location>
        <begin position="557"/>
        <end position="589"/>
    </location>
</feature>
<dbReference type="InterPro" id="IPR012338">
    <property type="entry name" value="Beta-lactam/transpept-like"/>
</dbReference>
<evidence type="ECO:0000256" key="3">
    <source>
        <dbReference type="ARBA" id="ARBA00012918"/>
    </source>
</evidence>
<dbReference type="InterPro" id="IPR036770">
    <property type="entry name" value="Ankyrin_rpt-contain_sf"/>
</dbReference>
<keyword evidence="9" id="KW-1185">Reference proteome</keyword>
<dbReference type="SUPFAM" id="SSF56601">
    <property type="entry name" value="beta-lactamase/transpeptidase-like"/>
    <property type="match status" value="1"/>
</dbReference>
<dbReference type="GO" id="GO:0006543">
    <property type="term" value="P:L-glutamine catabolic process"/>
    <property type="evidence" value="ECO:0007669"/>
    <property type="project" value="TreeGrafter"/>
</dbReference>
<feature type="compositionally biased region" description="Basic and acidic residues" evidence="7">
    <location>
        <begin position="50"/>
        <end position="63"/>
    </location>
</feature>
<evidence type="ECO:0000256" key="1">
    <source>
        <dbReference type="ARBA" id="ARBA00011076"/>
    </source>
</evidence>
<comment type="subunit">
    <text evidence="2">Homotetramer.</text>
</comment>
<evidence type="ECO:0000256" key="6">
    <source>
        <dbReference type="PROSITE-ProRule" id="PRU00023"/>
    </source>
</evidence>
<dbReference type="SMART" id="SM00248">
    <property type="entry name" value="ANK"/>
    <property type="match status" value="1"/>
</dbReference>
<dbReference type="Pfam" id="PF04960">
    <property type="entry name" value="Glutaminase"/>
    <property type="match status" value="1"/>
</dbReference>
<dbReference type="SUPFAM" id="SSF48403">
    <property type="entry name" value="Ankyrin repeat"/>
    <property type="match status" value="1"/>
</dbReference>
<dbReference type="InterPro" id="IPR002110">
    <property type="entry name" value="Ankyrin_rpt"/>
</dbReference>
<dbReference type="PROSITE" id="PS50088">
    <property type="entry name" value="ANK_REPEAT"/>
    <property type="match status" value="1"/>
</dbReference>
<comment type="catalytic activity">
    <reaction evidence="5">
        <text>L-glutamine + H2O = L-glutamate + NH4(+)</text>
        <dbReference type="Rhea" id="RHEA:15889"/>
        <dbReference type="ChEBI" id="CHEBI:15377"/>
        <dbReference type="ChEBI" id="CHEBI:28938"/>
        <dbReference type="ChEBI" id="CHEBI:29985"/>
        <dbReference type="ChEBI" id="CHEBI:58359"/>
        <dbReference type="EC" id="3.5.1.2"/>
    </reaction>
</comment>
<gene>
    <name evidence="8" type="ORF">ECRASSUSDP1_LOCUS27801</name>
</gene>
<evidence type="ECO:0000313" key="8">
    <source>
        <dbReference type="EMBL" id="CAI2386195.1"/>
    </source>
</evidence>
<dbReference type="Pfam" id="PF12796">
    <property type="entry name" value="Ank_2"/>
    <property type="match status" value="1"/>
</dbReference>
<evidence type="ECO:0000256" key="5">
    <source>
        <dbReference type="ARBA" id="ARBA00049534"/>
    </source>
</evidence>
<dbReference type="GO" id="GO:0006537">
    <property type="term" value="P:glutamate biosynthetic process"/>
    <property type="evidence" value="ECO:0007669"/>
    <property type="project" value="TreeGrafter"/>
</dbReference>